<feature type="transmembrane region" description="Helical" evidence="1">
    <location>
        <begin position="38"/>
        <end position="58"/>
    </location>
</feature>
<keyword evidence="1" id="KW-1133">Transmembrane helix</keyword>
<keyword evidence="1" id="KW-0472">Membrane</keyword>
<accession>A0A6J7WI62</accession>
<gene>
    <name evidence="2" type="ORF">UFOVP198_35</name>
</gene>
<dbReference type="EMBL" id="LR798247">
    <property type="protein sequence ID" value="CAB5216974.1"/>
    <property type="molecule type" value="Genomic_DNA"/>
</dbReference>
<evidence type="ECO:0000313" key="2">
    <source>
        <dbReference type="EMBL" id="CAB5216974.1"/>
    </source>
</evidence>
<name>A0A6J7WI62_9CAUD</name>
<keyword evidence="1" id="KW-0812">Transmembrane</keyword>
<reference evidence="2" key="1">
    <citation type="submission" date="2020-05" db="EMBL/GenBank/DDBJ databases">
        <authorList>
            <person name="Chiriac C."/>
            <person name="Salcher M."/>
            <person name="Ghai R."/>
            <person name="Kavagutti S V."/>
        </authorList>
    </citation>
    <scope>NUCLEOTIDE SEQUENCE</scope>
</reference>
<organism evidence="2">
    <name type="scientific">uncultured Caudovirales phage</name>
    <dbReference type="NCBI Taxonomy" id="2100421"/>
    <lineage>
        <taxon>Viruses</taxon>
        <taxon>Duplodnaviria</taxon>
        <taxon>Heunggongvirae</taxon>
        <taxon>Uroviricota</taxon>
        <taxon>Caudoviricetes</taxon>
        <taxon>Peduoviridae</taxon>
        <taxon>Maltschvirus</taxon>
        <taxon>Maltschvirus maltsch</taxon>
    </lineage>
</organism>
<protein>
    <submittedName>
        <fullName evidence="2">Uncharacterized protein</fullName>
    </submittedName>
</protein>
<proteinExistence type="predicted"/>
<evidence type="ECO:0000256" key="1">
    <source>
        <dbReference type="SAM" id="Phobius"/>
    </source>
</evidence>
<sequence>MYRFLIVLNTILRELRHLQNLIRLKRFRRSLVKRIESVAVEIGLFAYCSIFFFNVFAVQIRYKQYDCNHIGNK</sequence>